<evidence type="ECO:0000313" key="1">
    <source>
        <dbReference type="EMBL" id="KKO02128.1"/>
    </source>
</evidence>
<reference evidence="1" key="1">
    <citation type="journal article" date="2015" name="Nature">
        <title>Complex archaea that bridge the gap between prokaryotes and eukaryotes.</title>
        <authorList>
            <person name="Spang A."/>
            <person name="Saw J.H."/>
            <person name="Jorgensen S.L."/>
            <person name="Zaremba-Niedzwiedzka K."/>
            <person name="Martijn J."/>
            <person name="Lind A.E."/>
            <person name="van Eijk R."/>
            <person name="Schleper C."/>
            <person name="Guy L."/>
            <person name="Ettema T.J."/>
        </authorList>
    </citation>
    <scope>NUCLEOTIDE SEQUENCE</scope>
</reference>
<accession>A0A0F9VQA9</accession>
<dbReference type="AlphaFoldDB" id="A0A0F9VQA9"/>
<sequence>MKKFFGEGVSNWVSMTCGFGFLVSGVGAAAGPVVADDLLSSPPLEAHNSGYYYEQAPRLQPLVCQVLRVSGDGASQSELYWGVSKLRIAQTSEYGGEARAGLCRARPGQAAVARRPAIALQPDASDHKRIRHGIEAYRRANTLTF</sequence>
<name>A0A0F9VQA9_9ZZZZ</name>
<dbReference type="EMBL" id="LAZR01000032">
    <property type="protein sequence ID" value="KKO02128.1"/>
    <property type="molecule type" value="Genomic_DNA"/>
</dbReference>
<protein>
    <submittedName>
        <fullName evidence="1">Uncharacterized protein</fullName>
    </submittedName>
</protein>
<organism evidence="1">
    <name type="scientific">marine sediment metagenome</name>
    <dbReference type="NCBI Taxonomy" id="412755"/>
    <lineage>
        <taxon>unclassified sequences</taxon>
        <taxon>metagenomes</taxon>
        <taxon>ecological metagenomes</taxon>
    </lineage>
</organism>
<comment type="caution">
    <text evidence="1">The sequence shown here is derived from an EMBL/GenBank/DDBJ whole genome shotgun (WGS) entry which is preliminary data.</text>
</comment>
<proteinExistence type="predicted"/>
<gene>
    <name evidence="1" type="ORF">LCGC14_0109900</name>
</gene>